<dbReference type="SMART" id="SM00052">
    <property type="entry name" value="EAL"/>
    <property type="match status" value="1"/>
</dbReference>
<dbReference type="PANTHER" id="PTHR33121:SF71">
    <property type="entry name" value="OXYGEN SENSOR PROTEIN DOSP"/>
    <property type="match status" value="1"/>
</dbReference>
<dbReference type="SUPFAM" id="SSF55073">
    <property type="entry name" value="Nucleotide cyclase"/>
    <property type="match status" value="1"/>
</dbReference>
<dbReference type="EMBL" id="CP071503">
    <property type="protein sequence ID" value="QSX32835.1"/>
    <property type="molecule type" value="Genomic_DNA"/>
</dbReference>
<dbReference type="PANTHER" id="PTHR33121">
    <property type="entry name" value="CYCLIC DI-GMP PHOSPHODIESTERASE PDEF"/>
    <property type="match status" value="1"/>
</dbReference>
<dbReference type="PROSITE" id="PS50883">
    <property type="entry name" value="EAL"/>
    <property type="match status" value="1"/>
</dbReference>
<dbReference type="InterPro" id="IPR001633">
    <property type="entry name" value="EAL_dom"/>
</dbReference>
<protein>
    <submittedName>
        <fullName evidence="3">Bifunctional diguanylate cyclase/phosphodiesterase</fullName>
    </submittedName>
</protein>
<accession>A0ABX7QPN1</accession>
<dbReference type="Pfam" id="PF00563">
    <property type="entry name" value="EAL"/>
    <property type="match status" value="1"/>
</dbReference>
<evidence type="ECO:0000313" key="3">
    <source>
        <dbReference type="EMBL" id="QSX32835.1"/>
    </source>
</evidence>
<feature type="domain" description="EAL" evidence="1">
    <location>
        <begin position="236"/>
        <end position="488"/>
    </location>
</feature>
<dbReference type="Gene3D" id="3.30.70.270">
    <property type="match status" value="1"/>
</dbReference>
<sequence length="500" mass="56454">MIYLISTLLVVALLLLAAVACRYNHLKRFINKLANNVREQADQRQPLEFAEVPELMMPLYTAFKALLRQLPSSIGRDALTGLPNRAMLKKTLTPLMPITKGSLVLLNIEKFRFVNDLFGFNTGDKVLQAFALRLRQLESQPRFVARMDGDEFLLFYENEVSYELLQQMQQLVQQPYVIDNAPIGLKTKIGCLQLAKDHADISLMLRRVDLALKKAAQSHHLIAIYETGDDTVNLREMKIINSLPRALNKNQLYLVYQPKESLETGQCLQVEALIRWDHSELGFISPAEFIPLAECAGMQGLVSDWVMDNAMAQISRWQRQGIDLRVAVNLSSSDFEKDIVAIIADKLKAHNIPATALAVELTEGTLVADMQDTRTKLRQLREMGIEVAIDDFGTGHSSLAYLKDLPVDEIKIDRAFLQDLLTDVSALHIMRSSIQLAHQLGFRVTVEGVETKAQREALRKLGADVIQGQYYANPMRAAELEYHGINFHLFSKMEGQDLTH</sequence>
<gene>
    <name evidence="3" type="ORF">JYB87_13935</name>
</gene>
<dbReference type="RefSeq" id="WP_207354075.1">
    <property type="nucleotide sequence ID" value="NZ_CP071503.1"/>
</dbReference>
<dbReference type="CDD" id="cd01948">
    <property type="entry name" value="EAL"/>
    <property type="match status" value="1"/>
</dbReference>
<feature type="domain" description="GGDEF" evidence="2">
    <location>
        <begin position="99"/>
        <end position="227"/>
    </location>
</feature>
<dbReference type="NCBIfam" id="TIGR00254">
    <property type="entry name" value="GGDEF"/>
    <property type="match status" value="1"/>
</dbReference>
<keyword evidence="4" id="KW-1185">Reference proteome</keyword>
<name>A0ABX7QPN1_9GAMM</name>
<dbReference type="InterPro" id="IPR035919">
    <property type="entry name" value="EAL_sf"/>
</dbReference>
<reference evidence="3 4" key="1">
    <citation type="submission" date="2021-03" db="EMBL/GenBank/DDBJ databases">
        <title>Novel species identification of genus Shewanella.</title>
        <authorList>
            <person name="Liu G."/>
            <person name="Zhang Q."/>
        </authorList>
    </citation>
    <scope>NUCLEOTIDE SEQUENCE [LARGE SCALE GENOMIC DNA]</scope>
    <source>
        <strain evidence="3 4">FJAT-51800</strain>
    </source>
</reference>
<organism evidence="3 4">
    <name type="scientific">Shewanella avicenniae</name>
    <dbReference type="NCBI Taxonomy" id="2814294"/>
    <lineage>
        <taxon>Bacteria</taxon>
        <taxon>Pseudomonadati</taxon>
        <taxon>Pseudomonadota</taxon>
        <taxon>Gammaproteobacteria</taxon>
        <taxon>Alteromonadales</taxon>
        <taxon>Shewanellaceae</taxon>
        <taxon>Shewanella</taxon>
    </lineage>
</organism>
<dbReference type="SUPFAM" id="SSF141868">
    <property type="entry name" value="EAL domain-like"/>
    <property type="match status" value="1"/>
</dbReference>
<dbReference type="CDD" id="cd01949">
    <property type="entry name" value="GGDEF"/>
    <property type="match status" value="1"/>
</dbReference>
<proteinExistence type="predicted"/>
<dbReference type="PROSITE" id="PS50887">
    <property type="entry name" value="GGDEF"/>
    <property type="match status" value="1"/>
</dbReference>
<evidence type="ECO:0000313" key="4">
    <source>
        <dbReference type="Proteomes" id="UP000662770"/>
    </source>
</evidence>
<dbReference type="InterPro" id="IPR043128">
    <property type="entry name" value="Rev_trsase/Diguanyl_cyclase"/>
</dbReference>
<evidence type="ECO:0000259" key="1">
    <source>
        <dbReference type="PROSITE" id="PS50883"/>
    </source>
</evidence>
<dbReference type="Gene3D" id="3.20.20.450">
    <property type="entry name" value="EAL domain"/>
    <property type="match status" value="1"/>
</dbReference>
<dbReference type="InterPro" id="IPR029787">
    <property type="entry name" value="Nucleotide_cyclase"/>
</dbReference>
<dbReference type="InterPro" id="IPR050706">
    <property type="entry name" value="Cyclic-di-GMP_PDE-like"/>
</dbReference>
<dbReference type="InterPro" id="IPR000160">
    <property type="entry name" value="GGDEF_dom"/>
</dbReference>
<evidence type="ECO:0000259" key="2">
    <source>
        <dbReference type="PROSITE" id="PS50887"/>
    </source>
</evidence>
<dbReference type="Pfam" id="PF00990">
    <property type="entry name" value="GGDEF"/>
    <property type="match status" value="1"/>
</dbReference>
<dbReference type="Proteomes" id="UP000662770">
    <property type="component" value="Chromosome"/>
</dbReference>
<dbReference type="SMART" id="SM00267">
    <property type="entry name" value="GGDEF"/>
    <property type="match status" value="1"/>
</dbReference>